<evidence type="ECO:0000256" key="6">
    <source>
        <dbReference type="SAM" id="Phobius"/>
    </source>
</evidence>
<keyword evidence="6" id="KW-1133">Transmembrane helix</keyword>
<dbReference type="Gene3D" id="2.40.50.670">
    <property type="match status" value="1"/>
</dbReference>
<reference evidence="8" key="1">
    <citation type="journal article" date="2021" name="Proc. Natl. Acad. Sci. U.S.A.">
        <title>A Catalog of Tens of Thousands of Viruses from Human Metagenomes Reveals Hidden Associations with Chronic Diseases.</title>
        <authorList>
            <person name="Tisza M.J."/>
            <person name="Buck C.B."/>
        </authorList>
    </citation>
    <scope>NUCLEOTIDE SEQUENCE</scope>
    <source>
        <strain evidence="8">CtqMr7</strain>
    </source>
</reference>
<keyword evidence="6" id="KW-0472">Membrane</keyword>
<accession>A0A8S5LHC4</accession>
<keyword evidence="2" id="KW-0645">Protease</keyword>
<dbReference type="GO" id="GO:0006508">
    <property type="term" value="P:proteolysis"/>
    <property type="evidence" value="ECO:0007669"/>
    <property type="project" value="UniProtKB-KW"/>
</dbReference>
<sequence length="458" mass="50819">MDKVIDWFQQRQGRVSYSMDYRNGPNSYDCSSAIYHALIYAGILPQGFRIGNTETEFVDLPKFGFQRIEADANGYIPTQRGDIFIWGKQGYTLGANGHTGIFIDNDNIIHCAYAYKGIHTDEHDKLAGWNNVQYLTIFRYTGKPQNAPAPAPQPEAIDDVINIGSYFKINSALQVAEVNINDGRRELKIDSLCPRGFTWAENGIPANWAAKVDGDGYKIDGEINAGDWVKIQGAFVALEVVQNDGMWFARVKRDGIDVWMELTPVTEVSAGDNGTIVENRPQPEPTPAVETPAPAQPTPPAEPEVKEEPEVVENQELPTTEEKPAENQGLTVQKEEEKDMSHNLENSGNAENSKTAEKKQLIQINARPLTEEELKMLEDLQKNTVENIANTEYEPRISEKAKTTVYFIADLGILTNMLIATICVILIPNYTKEILAISGAIATAFAGLKPIFKLGAKK</sequence>
<proteinExistence type="inferred from homology"/>
<dbReference type="GO" id="GO:0001897">
    <property type="term" value="P:symbiont-mediated cytolysis of host cell"/>
    <property type="evidence" value="ECO:0007669"/>
    <property type="project" value="UniProtKB-ARBA"/>
</dbReference>
<evidence type="ECO:0000256" key="1">
    <source>
        <dbReference type="ARBA" id="ARBA00007074"/>
    </source>
</evidence>
<keyword evidence="4" id="KW-0788">Thiol protease</keyword>
<dbReference type="InterPro" id="IPR000064">
    <property type="entry name" value="NLP_P60_dom"/>
</dbReference>
<dbReference type="Gene3D" id="3.90.1720.10">
    <property type="entry name" value="endopeptidase domain like (from Nostoc punctiforme)"/>
    <property type="match status" value="1"/>
</dbReference>
<feature type="region of interest" description="Disordered" evidence="5">
    <location>
        <begin position="270"/>
        <end position="358"/>
    </location>
</feature>
<evidence type="ECO:0000256" key="4">
    <source>
        <dbReference type="ARBA" id="ARBA00022807"/>
    </source>
</evidence>
<dbReference type="GO" id="GO:0008234">
    <property type="term" value="F:cysteine-type peptidase activity"/>
    <property type="evidence" value="ECO:0007669"/>
    <property type="project" value="UniProtKB-KW"/>
</dbReference>
<feature type="compositionally biased region" description="Basic and acidic residues" evidence="5">
    <location>
        <begin position="333"/>
        <end position="342"/>
    </location>
</feature>
<protein>
    <submittedName>
        <fullName evidence="8">Peptidoglycan hydrolase</fullName>
    </submittedName>
</protein>
<evidence type="ECO:0000256" key="2">
    <source>
        <dbReference type="ARBA" id="ARBA00022670"/>
    </source>
</evidence>
<dbReference type="PROSITE" id="PS51935">
    <property type="entry name" value="NLPC_P60"/>
    <property type="match status" value="1"/>
</dbReference>
<evidence type="ECO:0000313" key="8">
    <source>
        <dbReference type="EMBL" id="DAD69444.1"/>
    </source>
</evidence>
<feature type="transmembrane region" description="Helical" evidence="6">
    <location>
        <begin position="434"/>
        <end position="452"/>
    </location>
</feature>
<dbReference type="InterPro" id="IPR008044">
    <property type="entry name" value="Phage_lysin"/>
</dbReference>
<comment type="similarity">
    <text evidence="1">Belongs to the peptidase C40 family.</text>
</comment>
<keyword evidence="3 8" id="KW-0378">Hydrolase</keyword>
<dbReference type="SUPFAM" id="SSF54001">
    <property type="entry name" value="Cysteine proteinases"/>
    <property type="match status" value="1"/>
</dbReference>
<organism evidence="8">
    <name type="scientific">Myoviridae sp. ctqMr7</name>
    <dbReference type="NCBI Taxonomy" id="2823552"/>
    <lineage>
        <taxon>Viruses</taxon>
        <taxon>Duplodnaviria</taxon>
        <taxon>Heunggongvirae</taxon>
        <taxon>Uroviricota</taxon>
        <taxon>Caudoviricetes</taxon>
    </lineage>
</organism>
<dbReference type="Pfam" id="PF05382">
    <property type="entry name" value="Amidase_5"/>
    <property type="match status" value="1"/>
</dbReference>
<feature type="compositionally biased region" description="Polar residues" evidence="5">
    <location>
        <begin position="343"/>
        <end position="353"/>
    </location>
</feature>
<feature type="transmembrane region" description="Helical" evidence="6">
    <location>
        <begin position="405"/>
        <end position="428"/>
    </location>
</feature>
<dbReference type="InterPro" id="IPR038263">
    <property type="entry name" value="Lytic_exo_TRD_sf"/>
</dbReference>
<dbReference type="InterPro" id="IPR038765">
    <property type="entry name" value="Papain-like_cys_pep_sf"/>
</dbReference>
<name>A0A8S5LHC4_9CAUD</name>
<evidence type="ECO:0000256" key="3">
    <source>
        <dbReference type="ARBA" id="ARBA00022801"/>
    </source>
</evidence>
<evidence type="ECO:0000256" key="5">
    <source>
        <dbReference type="SAM" id="MobiDB-lite"/>
    </source>
</evidence>
<keyword evidence="6" id="KW-0812">Transmembrane</keyword>
<evidence type="ECO:0000259" key="7">
    <source>
        <dbReference type="PROSITE" id="PS51935"/>
    </source>
</evidence>
<dbReference type="EMBL" id="BK014721">
    <property type="protein sequence ID" value="DAD69444.1"/>
    <property type="molecule type" value="Genomic_DNA"/>
</dbReference>
<feature type="domain" description="NlpC/P60" evidence="7">
    <location>
        <begin position="1"/>
        <end position="141"/>
    </location>
</feature>